<organism evidence="1 2">
    <name type="scientific">Rhabditophanes sp. KR3021</name>
    <dbReference type="NCBI Taxonomy" id="114890"/>
    <lineage>
        <taxon>Eukaryota</taxon>
        <taxon>Metazoa</taxon>
        <taxon>Ecdysozoa</taxon>
        <taxon>Nematoda</taxon>
        <taxon>Chromadorea</taxon>
        <taxon>Rhabditida</taxon>
        <taxon>Tylenchina</taxon>
        <taxon>Panagrolaimomorpha</taxon>
        <taxon>Strongyloidoidea</taxon>
        <taxon>Alloionematidae</taxon>
        <taxon>Rhabditophanes</taxon>
    </lineage>
</organism>
<reference evidence="2" key="1">
    <citation type="submission" date="2016-11" db="UniProtKB">
        <authorList>
            <consortium name="WormBaseParasite"/>
        </authorList>
    </citation>
    <scope>IDENTIFICATION</scope>
    <source>
        <strain evidence="2">KR3021</strain>
    </source>
</reference>
<dbReference type="Proteomes" id="UP000095286">
    <property type="component" value="Unplaced"/>
</dbReference>
<protein>
    <submittedName>
        <fullName evidence="2">Secreted protein</fullName>
    </submittedName>
</protein>
<accession>A0AC35U753</accession>
<name>A0AC35U753_9BILA</name>
<dbReference type="WBParaSite" id="RSKR_0000861800.1">
    <property type="protein sequence ID" value="RSKR_0000861800.1"/>
    <property type="gene ID" value="RSKR_0000861800"/>
</dbReference>
<evidence type="ECO:0000313" key="2">
    <source>
        <dbReference type="WBParaSite" id="RSKR_0000861800.1"/>
    </source>
</evidence>
<evidence type="ECO:0000313" key="1">
    <source>
        <dbReference type="Proteomes" id="UP000095286"/>
    </source>
</evidence>
<proteinExistence type="predicted"/>
<sequence length="268" mass="29845">MKFCINFLLIALLATSRQVNATDCKWNVLVKCFINVLDDWAWTLYELKENVVTIRSEQCEHLRQLNVCIEDTGPEIHQCNHNEIVEVSNTVSDLLTHRKNAGSFLKSYYLLTFACSEAGQEILDKERSCLNDQKVGQMTISAGTYLSEKFIETETESDICVGVNAKLNEYNEATKGLCGEQAQYIMCKSLEGMFKGMHVDKLYNCDINCGENENVQQDVSQLEGENAGPDPGNADALNTATTKSGQNLSFILIATLFTYAGGVIFNMA</sequence>